<gene>
    <name evidence="2" type="ORF">A2431_00180</name>
</gene>
<feature type="transmembrane region" description="Helical" evidence="1">
    <location>
        <begin position="85"/>
        <end position="105"/>
    </location>
</feature>
<dbReference type="AlphaFoldDB" id="A0A1G2UZF0"/>
<feature type="transmembrane region" description="Helical" evidence="1">
    <location>
        <begin position="111"/>
        <end position="132"/>
    </location>
</feature>
<protein>
    <submittedName>
        <fullName evidence="2">Uncharacterized protein</fullName>
    </submittedName>
</protein>
<accession>A0A1G2UZF0</accession>
<comment type="caution">
    <text evidence="2">The sequence shown here is derived from an EMBL/GenBank/DDBJ whole genome shotgun (WGS) entry which is preliminary data.</text>
</comment>
<proteinExistence type="predicted"/>
<keyword evidence="1" id="KW-0472">Membrane</keyword>
<organism evidence="2 3">
    <name type="scientific">Candidatus Zambryskibacteria bacterium RIFOXYC1_FULL_39_10</name>
    <dbReference type="NCBI Taxonomy" id="1802779"/>
    <lineage>
        <taxon>Bacteria</taxon>
        <taxon>Candidatus Zambryskiibacteriota</taxon>
    </lineage>
</organism>
<sequence length="133" mass="15372">MSDVYENDSFFLAYIKWHYRKGLRELFYVSQNFLWFVTHFFSFRLLIKTLFAPWKRLGETYEGGFNLSAFASTLIVNSLMRAVGFFTKILVLFVGAISYIVVLAFSICILVIWILAPLILVGSLVLSVTFFVI</sequence>
<keyword evidence="1" id="KW-0812">Transmembrane</keyword>
<name>A0A1G2UZF0_9BACT</name>
<keyword evidence="1" id="KW-1133">Transmembrane helix</keyword>
<evidence type="ECO:0000256" key="1">
    <source>
        <dbReference type="SAM" id="Phobius"/>
    </source>
</evidence>
<evidence type="ECO:0000313" key="2">
    <source>
        <dbReference type="EMBL" id="OHB14740.1"/>
    </source>
</evidence>
<feature type="transmembrane region" description="Helical" evidence="1">
    <location>
        <begin position="26"/>
        <end position="47"/>
    </location>
</feature>
<reference evidence="2 3" key="1">
    <citation type="journal article" date="2016" name="Nat. Commun.">
        <title>Thousands of microbial genomes shed light on interconnected biogeochemical processes in an aquifer system.</title>
        <authorList>
            <person name="Anantharaman K."/>
            <person name="Brown C.T."/>
            <person name="Hug L.A."/>
            <person name="Sharon I."/>
            <person name="Castelle C.J."/>
            <person name="Probst A.J."/>
            <person name="Thomas B.C."/>
            <person name="Singh A."/>
            <person name="Wilkins M.J."/>
            <person name="Karaoz U."/>
            <person name="Brodie E.L."/>
            <person name="Williams K.H."/>
            <person name="Hubbard S.S."/>
            <person name="Banfield J.F."/>
        </authorList>
    </citation>
    <scope>NUCLEOTIDE SEQUENCE [LARGE SCALE GENOMIC DNA]</scope>
</reference>
<dbReference type="Proteomes" id="UP000177697">
    <property type="component" value="Unassembled WGS sequence"/>
</dbReference>
<evidence type="ECO:0000313" key="3">
    <source>
        <dbReference type="Proteomes" id="UP000177697"/>
    </source>
</evidence>
<dbReference type="EMBL" id="MHWW01000013">
    <property type="protein sequence ID" value="OHB14740.1"/>
    <property type="molecule type" value="Genomic_DNA"/>
</dbReference>